<accession>A0A152A8C5</accession>
<keyword evidence="4" id="KW-1185">Reference proteome</keyword>
<dbReference type="EMBL" id="LODT01000004">
    <property type="protein sequence ID" value="KYR02489.1"/>
    <property type="molecule type" value="Genomic_DNA"/>
</dbReference>
<dbReference type="AlphaFoldDB" id="A0A152A8C5"/>
<dbReference type="Proteomes" id="UP000076078">
    <property type="component" value="Unassembled WGS sequence"/>
</dbReference>
<feature type="compositionally biased region" description="Acidic residues" evidence="1">
    <location>
        <begin position="320"/>
        <end position="330"/>
    </location>
</feature>
<dbReference type="SUPFAM" id="SSF47769">
    <property type="entry name" value="SAM/Pointed domain"/>
    <property type="match status" value="1"/>
</dbReference>
<reference evidence="3 4" key="1">
    <citation type="submission" date="2015-12" db="EMBL/GenBank/DDBJ databases">
        <title>Dictyostelia acquired genes for synthesis and detection of signals that induce cell-type specialization by lateral gene transfer from prokaryotes.</title>
        <authorList>
            <person name="Gloeckner G."/>
            <person name="Schaap P."/>
        </authorList>
    </citation>
    <scope>NUCLEOTIDE SEQUENCE [LARGE SCALE GENOMIC DNA]</scope>
    <source>
        <strain evidence="3 4">TK</strain>
    </source>
</reference>
<evidence type="ECO:0000313" key="4">
    <source>
        <dbReference type="Proteomes" id="UP000076078"/>
    </source>
</evidence>
<dbReference type="Gene3D" id="1.10.150.50">
    <property type="entry name" value="Transcription Factor, Ets-1"/>
    <property type="match status" value="1"/>
</dbReference>
<dbReference type="PROSITE" id="PS50105">
    <property type="entry name" value="SAM_DOMAIN"/>
    <property type="match status" value="1"/>
</dbReference>
<feature type="region of interest" description="Disordered" evidence="1">
    <location>
        <begin position="304"/>
        <end position="374"/>
    </location>
</feature>
<dbReference type="InParanoid" id="A0A152A8C5"/>
<evidence type="ECO:0000256" key="1">
    <source>
        <dbReference type="SAM" id="MobiDB-lite"/>
    </source>
</evidence>
<feature type="compositionally biased region" description="Low complexity" evidence="1">
    <location>
        <begin position="342"/>
        <end position="363"/>
    </location>
</feature>
<evidence type="ECO:0000259" key="2">
    <source>
        <dbReference type="PROSITE" id="PS50105"/>
    </source>
</evidence>
<sequence length="433" mass="49884">MTTPSSSGNINLQPSPITQQQLDFRTWTTEDVYKWALKLDFGDVIAKFLKDNDFSGKDLDILTNYELVNTFKFKGGHAASLVSAIKKLKETQQVLYQLLEVLEDKGTYVSLSDLSITKFTSYFADYEIYQFPPAPVNTTHTKKKYPWTKTEEQSQTDDVISWLKVEIPLKKPLTYKNESKNSYLLERNTPKRGKFRGNTDIIISLEDKKDFWVHIELKKGELTTENLAQTIAQNYCAKLHPIGFLTNLRNQWIVCWVHDQTINFCELESFYQFTSCINKYLGARKGPINNTNILAQEQIIQEKPTKIGQLPTMKRKDVKSDDDDDEDEDSDQPKNKKSTPITTPKQSKPPAKPSSKQSTKQSANKTNARKKTHRSDYDVGCLEDLEAFEGTSLDSMDIVQCQQYNKYQIQEYLFEFLNNTFKNTPNFLLNSSK</sequence>
<dbReference type="InterPro" id="IPR013761">
    <property type="entry name" value="SAM/pointed_sf"/>
</dbReference>
<organism evidence="3 4">
    <name type="scientific">Tieghemostelium lacteum</name>
    <name type="common">Slime mold</name>
    <name type="synonym">Dictyostelium lacteum</name>
    <dbReference type="NCBI Taxonomy" id="361077"/>
    <lineage>
        <taxon>Eukaryota</taxon>
        <taxon>Amoebozoa</taxon>
        <taxon>Evosea</taxon>
        <taxon>Eumycetozoa</taxon>
        <taxon>Dictyostelia</taxon>
        <taxon>Dictyosteliales</taxon>
        <taxon>Raperosteliaceae</taxon>
        <taxon>Tieghemostelium</taxon>
    </lineage>
</organism>
<protein>
    <recommendedName>
        <fullName evidence="2">SAM domain-containing protein</fullName>
    </recommendedName>
</protein>
<comment type="caution">
    <text evidence="3">The sequence shown here is derived from an EMBL/GenBank/DDBJ whole genome shotgun (WGS) entry which is preliminary data.</text>
</comment>
<name>A0A152A8C5_TIELA</name>
<gene>
    <name evidence="3" type="ORF">DLAC_01331</name>
</gene>
<proteinExistence type="predicted"/>
<feature type="domain" description="SAM" evidence="2">
    <location>
        <begin position="27"/>
        <end position="91"/>
    </location>
</feature>
<evidence type="ECO:0000313" key="3">
    <source>
        <dbReference type="EMBL" id="KYR02489.1"/>
    </source>
</evidence>
<dbReference type="InterPro" id="IPR001660">
    <property type="entry name" value="SAM"/>
</dbReference>